<accession>A0A348HH83</accession>
<feature type="chain" id="PRO_5016756772" evidence="3">
    <location>
        <begin position="21"/>
        <end position="848"/>
    </location>
</feature>
<evidence type="ECO:0000256" key="2">
    <source>
        <dbReference type="SAM" id="MobiDB-lite"/>
    </source>
</evidence>
<dbReference type="InterPro" id="IPR011990">
    <property type="entry name" value="TPR-like_helical_dom_sf"/>
</dbReference>
<dbReference type="KEGG" id="zpl:ZBT109_2253"/>
<sequence length="848" mass="95885">MNKTSLLALCLLLGAQTAGAGSVVPDAHYDDLVRKARSGDTAPALEYLRQHVKEQTRQQQEDHIVIASWAGRDSEVLEAYAHVQDTSALSAPILASVARAYRNTRDYERAAQLYRQAEKIAPDDPQWVMGEMLVMADGKRGRDAIARGRPWLGKVSSQDEARLRTVMAYAWLSVGERFEALHEVHQAFLLEHPGPFDRDVLERYGQVLSRAELPMAGLEVDARLTPVQRLQKQADEMALQVRMSHTGGRQEADRFVAPDELISRYHSLLSQCDRTPGAEGVARQMRIDRMGAYEARSMHRQVVAEYEQLSREGRIPSYAEAWVAQAYMALHNPGKADELFRDVIAHESPKDDHWTEDNQNHVRSLLEDDRPGDARQAMDTLLPTIPKVHWSINYPLPQVNENWLSTQLLDVDVMQANGDERKAFVKSRHLCEIAPAQTSPCIGYGALLEEQGRYRDAEYQYLVVQSGMPRNQSLEVAQLVNALNLREWHRADVLAEGLTQRFTDEEGSRQALRQNEIAHMAEFQLSASKGHSHSHGSNGSNGNPIRGNDDLHIEGTLYSPRFGDHWRAFLGADYTSGEFGTEESTTDHGRWQRGGVEYTDRNTVATLEASTQRFGDVGQQMGGKVTVDRDINDRWHYGAAYSFRSAETPLRARAEGIWANQGDVHASWTPSNRTSVQLSLSPWHFSDGNWRWQSSLSGSQRLWTWPHARLDGLLAISGSRNSISHIAGDSSSDAGNRKEGVDYYSPKSDLSIMPGLRLTHALYRHYDRQWEHYLELGAGRYYENYTWHDSQGDHNRHDNTPLWMARYGQDIQLSDVLNVGASAQVTRQSYDGVSERDIQLMLDMNYRF</sequence>
<dbReference type="Gene3D" id="1.25.40.10">
    <property type="entry name" value="Tetratricopeptide repeat domain"/>
    <property type="match status" value="1"/>
</dbReference>
<keyword evidence="1" id="KW-0802">TPR repeat</keyword>
<evidence type="ECO:0000313" key="6">
    <source>
        <dbReference type="Proteomes" id="UP000267342"/>
    </source>
</evidence>
<dbReference type="OrthoDB" id="5405060at2"/>
<dbReference type="InterPro" id="IPR049003">
    <property type="entry name" value="PgaA_barrel"/>
</dbReference>
<feature type="region of interest" description="Disordered" evidence="2">
    <location>
        <begin position="527"/>
        <end position="547"/>
    </location>
</feature>
<feature type="repeat" description="TPR" evidence="1">
    <location>
        <begin position="91"/>
        <end position="124"/>
    </location>
</feature>
<name>A0A348HH83_9GAMM</name>
<keyword evidence="6" id="KW-1185">Reference proteome</keyword>
<dbReference type="PROSITE" id="PS50005">
    <property type="entry name" value="TPR"/>
    <property type="match status" value="1"/>
</dbReference>
<gene>
    <name evidence="5" type="ORF">ZBT109_2253</name>
</gene>
<dbReference type="RefSeq" id="WP_027706194.1">
    <property type="nucleotide sequence ID" value="NZ_AP018933.1"/>
</dbReference>
<proteinExistence type="predicted"/>
<reference evidence="5 6" key="1">
    <citation type="submission" date="2018-09" db="EMBL/GenBank/DDBJ databases">
        <title>Zymobacter palmae IAM14233 (=T109) whole genome analysis.</title>
        <authorList>
            <person name="Yanase H."/>
        </authorList>
    </citation>
    <scope>NUCLEOTIDE SEQUENCE [LARGE SCALE GENOMIC DNA]</scope>
    <source>
        <strain evidence="5 6">IAM14233</strain>
    </source>
</reference>
<dbReference type="NCBIfam" id="TIGR03939">
    <property type="entry name" value="PGA_TPR_OMP"/>
    <property type="match status" value="1"/>
</dbReference>
<evidence type="ECO:0000313" key="5">
    <source>
        <dbReference type="EMBL" id="BBG30985.1"/>
    </source>
</evidence>
<keyword evidence="3" id="KW-0732">Signal</keyword>
<feature type="signal peptide" evidence="3">
    <location>
        <begin position="1"/>
        <end position="20"/>
    </location>
</feature>
<dbReference type="InterPro" id="IPR023870">
    <property type="entry name" value="PGA_export_porin_PgaA"/>
</dbReference>
<dbReference type="SUPFAM" id="SSF48452">
    <property type="entry name" value="TPR-like"/>
    <property type="match status" value="1"/>
</dbReference>
<dbReference type="STRING" id="1123510.GCA_000620025_01284"/>
<dbReference type="Pfam" id="PF21197">
    <property type="entry name" value="PgaA_barrel"/>
    <property type="match status" value="1"/>
</dbReference>
<dbReference type="AlphaFoldDB" id="A0A348HH83"/>
<dbReference type="GO" id="GO:1901515">
    <property type="term" value="F:poly-beta-1,6-N-acetyl-D-glucosamine transmembrane transporter activity"/>
    <property type="evidence" value="ECO:0007669"/>
    <property type="project" value="InterPro"/>
</dbReference>
<evidence type="ECO:0000256" key="3">
    <source>
        <dbReference type="SAM" id="SignalP"/>
    </source>
</evidence>
<dbReference type="Proteomes" id="UP000267342">
    <property type="component" value="Chromosome"/>
</dbReference>
<feature type="domain" description="PgaA membrane beta barrel" evidence="4">
    <location>
        <begin position="519"/>
        <end position="848"/>
    </location>
</feature>
<dbReference type="InterPro" id="IPR019734">
    <property type="entry name" value="TPR_rpt"/>
</dbReference>
<protein>
    <submittedName>
        <fullName evidence="5">Outer membrane protein</fullName>
    </submittedName>
</protein>
<evidence type="ECO:0000256" key="1">
    <source>
        <dbReference type="PROSITE-ProRule" id="PRU00339"/>
    </source>
</evidence>
<dbReference type="EMBL" id="AP018933">
    <property type="protein sequence ID" value="BBG30985.1"/>
    <property type="molecule type" value="Genomic_DNA"/>
</dbReference>
<organism evidence="5 6">
    <name type="scientific">Zymobacter palmae</name>
    <dbReference type="NCBI Taxonomy" id="33074"/>
    <lineage>
        <taxon>Bacteria</taxon>
        <taxon>Pseudomonadati</taxon>
        <taxon>Pseudomonadota</taxon>
        <taxon>Gammaproteobacteria</taxon>
        <taxon>Oceanospirillales</taxon>
        <taxon>Halomonadaceae</taxon>
        <taxon>Zymobacter group</taxon>
        <taxon>Zymobacter</taxon>
    </lineage>
</organism>
<evidence type="ECO:0000259" key="4">
    <source>
        <dbReference type="Pfam" id="PF21197"/>
    </source>
</evidence>